<dbReference type="AlphaFoldDB" id="A0A8H6HRI6"/>
<feature type="region of interest" description="Disordered" evidence="1">
    <location>
        <begin position="104"/>
        <end position="130"/>
    </location>
</feature>
<evidence type="ECO:0000313" key="3">
    <source>
        <dbReference type="EMBL" id="KAF6751032.1"/>
    </source>
</evidence>
<evidence type="ECO:0000256" key="2">
    <source>
        <dbReference type="SAM" id="Phobius"/>
    </source>
</evidence>
<reference evidence="3 4" key="1">
    <citation type="submission" date="2020-07" db="EMBL/GenBank/DDBJ databases">
        <title>Comparative genomics of pyrophilous fungi reveals a link between fire events and developmental genes.</title>
        <authorList>
            <consortium name="DOE Joint Genome Institute"/>
            <person name="Steindorff A.S."/>
            <person name="Carver A."/>
            <person name="Calhoun S."/>
            <person name="Stillman K."/>
            <person name="Liu H."/>
            <person name="Lipzen A."/>
            <person name="Pangilinan J."/>
            <person name="Labutti K."/>
            <person name="Bruns T.D."/>
            <person name="Grigoriev I.V."/>
        </authorList>
    </citation>
    <scope>NUCLEOTIDE SEQUENCE [LARGE SCALE GENOMIC DNA]</scope>
    <source>
        <strain evidence="3 4">CBS 144469</strain>
    </source>
</reference>
<evidence type="ECO:0000313" key="4">
    <source>
        <dbReference type="Proteomes" id="UP000521943"/>
    </source>
</evidence>
<keyword evidence="2" id="KW-0472">Membrane</keyword>
<keyword evidence="2" id="KW-0812">Transmembrane</keyword>
<feature type="compositionally biased region" description="Basic and acidic residues" evidence="1">
    <location>
        <begin position="212"/>
        <end position="222"/>
    </location>
</feature>
<feature type="region of interest" description="Disordered" evidence="1">
    <location>
        <begin position="145"/>
        <end position="245"/>
    </location>
</feature>
<sequence>MRTVMIAVGVVIGILSLLSIPLIIMFCHRRRQRAKDEAAKMNFSVDPEPQKTFDSGYKSHPSIEINVSGPVNVHNSAAAPHHHISTSPTRPAYVNFNAAQRYPGGYAPAPASRQATTGHGPAHSQGYGSRDALTRDLERVGQDYTHLKNREHANRSGVLPSSRPIQSPRVPNSPPTSPQITHGQSLGPLMVSNAASNDGHSSPEPGASAPLEQHERARRQDSVDSQASTASGATIGTITDGYGTGLGARGFKLTIPLSRESKAWEAAMDREVEEMEAPPYKARNTLPPAYPGLSHDLPGAPLPSTSVLPPTPPAYSQSSATPVPAVSLSRAPRPKRSGLTQVRKAAEQARTLDDSRRAGMLTRGDANRSVTVAPKRETRIATLYNPWDEARHAEDARASGTFEGTTLVDSAPIRGLKSELVVLSPSRG</sequence>
<dbReference type="Proteomes" id="UP000521943">
    <property type="component" value="Unassembled WGS sequence"/>
</dbReference>
<protein>
    <submittedName>
        <fullName evidence="3">Uncharacterized protein</fullName>
    </submittedName>
</protein>
<organism evidence="3 4">
    <name type="scientific">Ephemerocybe angulata</name>
    <dbReference type="NCBI Taxonomy" id="980116"/>
    <lineage>
        <taxon>Eukaryota</taxon>
        <taxon>Fungi</taxon>
        <taxon>Dikarya</taxon>
        <taxon>Basidiomycota</taxon>
        <taxon>Agaricomycotina</taxon>
        <taxon>Agaricomycetes</taxon>
        <taxon>Agaricomycetidae</taxon>
        <taxon>Agaricales</taxon>
        <taxon>Agaricineae</taxon>
        <taxon>Psathyrellaceae</taxon>
        <taxon>Ephemerocybe</taxon>
    </lineage>
</organism>
<comment type="caution">
    <text evidence="3">The sequence shown here is derived from an EMBL/GenBank/DDBJ whole genome shotgun (WGS) entry which is preliminary data.</text>
</comment>
<gene>
    <name evidence="3" type="ORF">DFP72DRAFT_503438</name>
</gene>
<feature type="transmembrane region" description="Helical" evidence="2">
    <location>
        <begin position="6"/>
        <end position="27"/>
    </location>
</feature>
<feature type="region of interest" description="Disordered" evidence="1">
    <location>
        <begin position="294"/>
        <end position="350"/>
    </location>
</feature>
<dbReference type="EMBL" id="JACGCI010000053">
    <property type="protein sequence ID" value="KAF6751032.1"/>
    <property type="molecule type" value="Genomic_DNA"/>
</dbReference>
<evidence type="ECO:0000256" key="1">
    <source>
        <dbReference type="SAM" id="MobiDB-lite"/>
    </source>
</evidence>
<feature type="compositionally biased region" description="Basic and acidic residues" evidence="1">
    <location>
        <begin position="145"/>
        <end position="154"/>
    </location>
</feature>
<proteinExistence type="predicted"/>
<feature type="compositionally biased region" description="Low complexity" evidence="1">
    <location>
        <begin position="232"/>
        <end position="241"/>
    </location>
</feature>
<dbReference type="CDD" id="cd12087">
    <property type="entry name" value="TM_EGFR-like"/>
    <property type="match status" value="1"/>
</dbReference>
<keyword evidence="4" id="KW-1185">Reference proteome</keyword>
<name>A0A8H6HRI6_9AGAR</name>
<accession>A0A8H6HRI6</accession>
<keyword evidence="2" id="KW-1133">Transmembrane helix</keyword>